<dbReference type="EMBL" id="CAJPWZ010000725">
    <property type="protein sequence ID" value="CAG2199869.1"/>
    <property type="molecule type" value="Genomic_DNA"/>
</dbReference>
<sequence length="355" mass="39659">MRLPQVVNNHKLSTFYRSTQVQVTQWKYHCIGKEMASKSPNIFCGTCSRRSKSAKAIKYCTDCEDAMCSECSDVHGSIKSCATHHVICTIYIITREKCQLVNEPDQCYGIAFIQDQIAVGGISKICIISKSGELRKTHGVGVGVGISRSMAAKSMCCAVCFRRKKSAIAIKYCTDCEDALCVDCVDVHGNIKSCISHHIVDVDVDSQIFAVDKFCKVHPDLCLDIYCSDHDELCCRSCMVGDHRSCGKLIPIEEAAKGVKESTMYQEFSKDLDSLKNASSTLEDQKIDDKTSLENDKASIHNAVFKFKEELLKRINEIEIDIMTEENKIYTEISKQISDDLLKLDNGKKNSAMHI</sequence>
<gene>
    <name evidence="4" type="ORF">MEDL_14539</name>
</gene>
<evidence type="ECO:0000256" key="2">
    <source>
        <dbReference type="SAM" id="Coils"/>
    </source>
</evidence>
<dbReference type="InterPro" id="IPR000315">
    <property type="entry name" value="Znf_B-box"/>
</dbReference>
<protein>
    <recommendedName>
        <fullName evidence="3">B box-type domain-containing protein</fullName>
    </recommendedName>
</protein>
<evidence type="ECO:0000256" key="1">
    <source>
        <dbReference type="PROSITE-ProRule" id="PRU00024"/>
    </source>
</evidence>
<accession>A0A8S3QW82</accession>
<dbReference type="CDD" id="cd19756">
    <property type="entry name" value="Bbox2"/>
    <property type="match status" value="1"/>
</dbReference>
<keyword evidence="2" id="KW-0175">Coiled coil</keyword>
<organism evidence="4 5">
    <name type="scientific">Mytilus edulis</name>
    <name type="common">Blue mussel</name>
    <dbReference type="NCBI Taxonomy" id="6550"/>
    <lineage>
        <taxon>Eukaryota</taxon>
        <taxon>Metazoa</taxon>
        <taxon>Spiralia</taxon>
        <taxon>Lophotrochozoa</taxon>
        <taxon>Mollusca</taxon>
        <taxon>Bivalvia</taxon>
        <taxon>Autobranchia</taxon>
        <taxon>Pteriomorphia</taxon>
        <taxon>Mytilida</taxon>
        <taxon>Mytiloidea</taxon>
        <taxon>Mytilidae</taxon>
        <taxon>Mytilinae</taxon>
        <taxon>Mytilus</taxon>
    </lineage>
</organism>
<feature type="domain" description="B box-type" evidence="3">
    <location>
        <begin position="159"/>
        <end position="202"/>
    </location>
</feature>
<dbReference type="SUPFAM" id="SSF57845">
    <property type="entry name" value="B-box zinc-binding domain"/>
    <property type="match status" value="1"/>
</dbReference>
<evidence type="ECO:0000259" key="3">
    <source>
        <dbReference type="PROSITE" id="PS50119"/>
    </source>
</evidence>
<dbReference type="GO" id="GO:0005654">
    <property type="term" value="C:nucleoplasm"/>
    <property type="evidence" value="ECO:0007669"/>
    <property type="project" value="TreeGrafter"/>
</dbReference>
<reference evidence="4" key="1">
    <citation type="submission" date="2021-03" db="EMBL/GenBank/DDBJ databases">
        <authorList>
            <person name="Bekaert M."/>
        </authorList>
    </citation>
    <scope>NUCLEOTIDE SEQUENCE</scope>
</reference>
<feature type="domain" description="B box-type" evidence="3">
    <location>
        <begin position="39"/>
        <end position="89"/>
    </location>
</feature>
<proteinExistence type="predicted"/>
<feature type="coiled-coil region" evidence="2">
    <location>
        <begin position="265"/>
        <end position="328"/>
    </location>
</feature>
<keyword evidence="1" id="KW-0479">Metal-binding</keyword>
<dbReference type="PANTHER" id="PTHR25462">
    <property type="entry name" value="BONUS, ISOFORM C-RELATED"/>
    <property type="match status" value="1"/>
</dbReference>
<dbReference type="PROSITE" id="PS50119">
    <property type="entry name" value="ZF_BBOX"/>
    <property type="match status" value="2"/>
</dbReference>
<keyword evidence="1" id="KW-0862">Zinc</keyword>
<keyword evidence="5" id="KW-1185">Reference proteome</keyword>
<dbReference type="CDD" id="cd19757">
    <property type="entry name" value="Bbox1"/>
    <property type="match status" value="2"/>
</dbReference>
<dbReference type="PANTHER" id="PTHR25462:SF305">
    <property type="entry name" value="RING-TYPE DOMAIN-CONTAINING PROTEIN"/>
    <property type="match status" value="1"/>
</dbReference>
<dbReference type="AlphaFoldDB" id="A0A8S3QW82"/>
<name>A0A8S3QW82_MYTED</name>
<comment type="caution">
    <text evidence="4">The sequence shown here is derived from an EMBL/GenBank/DDBJ whole genome shotgun (WGS) entry which is preliminary data.</text>
</comment>
<evidence type="ECO:0000313" key="4">
    <source>
        <dbReference type="EMBL" id="CAG2199869.1"/>
    </source>
</evidence>
<dbReference type="GO" id="GO:0008270">
    <property type="term" value="F:zinc ion binding"/>
    <property type="evidence" value="ECO:0007669"/>
    <property type="project" value="UniProtKB-KW"/>
</dbReference>
<keyword evidence="1" id="KW-0863">Zinc-finger</keyword>
<dbReference type="GO" id="GO:0061630">
    <property type="term" value="F:ubiquitin protein ligase activity"/>
    <property type="evidence" value="ECO:0007669"/>
    <property type="project" value="TreeGrafter"/>
</dbReference>
<dbReference type="InterPro" id="IPR047153">
    <property type="entry name" value="TRIM45/56/19-like"/>
</dbReference>
<dbReference type="Proteomes" id="UP000683360">
    <property type="component" value="Unassembled WGS sequence"/>
</dbReference>
<dbReference type="Gene3D" id="3.30.160.60">
    <property type="entry name" value="Classic Zinc Finger"/>
    <property type="match status" value="1"/>
</dbReference>
<dbReference type="OrthoDB" id="6110133at2759"/>
<evidence type="ECO:0000313" key="5">
    <source>
        <dbReference type="Proteomes" id="UP000683360"/>
    </source>
</evidence>